<protein>
    <recommendedName>
        <fullName evidence="2">diguanylate cyclase</fullName>
        <ecNumber evidence="2">2.7.7.65</ecNumber>
    </recommendedName>
</protein>
<dbReference type="GO" id="GO:1902201">
    <property type="term" value="P:negative regulation of bacterial-type flagellum-dependent cell motility"/>
    <property type="evidence" value="ECO:0007669"/>
    <property type="project" value="TreeGrafter"/>
</dbReference>
<accession>A0A366CT62</accession>
<dbReference type="InterPro" id="IPR029787">
    <property type="entry name" value="Nucleotide_cyclase"/>
</dbReference>
<dbReference type="RefSeq" id="WP_113875732.1">
    <property type="nucleotide sequence ID" value="NZ_QNRF01000014.1"/>
</dbReference>
<evidence type="ECO:0000256" key="1">
    <source>
        <dbReference type="ARBA" id="ARBA00001946"/>
    </source>
</evidence>
<dbReference type="Gene3D" id="3.30.450.20">
    <property type="entry name" value="PAS domain"/>
    <property type="match status" value="1"/>
</dbReference>
<sequence>MEKSAEFLRLVLNSIEEHIAVIDVSGVICFVNQSWSSYGDQNQCLSNDKWTAINYLSICDQASLTGDEFGRQAGTGIRQVISGQTASYSLEYPCHSDEEHRWFIMHVSPFEFDNAKYYVITHQDVTERKLAELAVEKLARLDGLTDIYNRRAFDEFLQQEWELSSTLQQPISLAVIDLDYFKQLNDCYGHLAGDDCLKQIAQLLKGLSDSPRRWCARYGGEEFALIMGNLDAVKARQVCEEFFEQILHLNIPNIGSPIASFMTASIGLAEAWPTNKTSATDLLNKADNLLYMAKEQGRNRIEVSRQSPNSEWSQLSVI</sequence>
<dbReference type="OrthoDB" id="73375at2"/>
<dbReference type="EMBL" id="QNRF01000014">
    <property type="protein sequence ID" value="RBO78559.1"/>
    <property type="molecule type" value="Genomic_DNA"/>
</dbReference>
<reference evidence="5 6" key="1">
    <citation type="submission" date="2018-06" db="EMBL/GenBank/DDBJ databases">
        <title>Genomic Encyclopedia of Type Strains, Phase III (KMG-III): the genomes of soil and plant-associated and newly described type strains.</title>
        <authorList>
            <person name="Whitman W."/>
        </authorList>
    </citation>
    <scope>NUCLEOTIDE SEQUENCE [LARGE SCALE GENOMIC DNA]</scope>
    <source>
        <strain evidence="5 6">CECT 7732</strain>
    </source>
</reference>
<proteinExistence type="predicted"/>
<keyword evidence="6" id="KW-1185">Reference proteome</keyword>
<dbReference type="GO" id="GO:0005886">
    <property type="term" value="C:plasma membrane"/>
    <property type="evidence" value="ECO:0007669"/>
    <property type="project" value="TreeGrafter"/>
</dbReference>
<dbReference type="InterPro" id="IPR000160">
    <property type="entry name" value="GGDEF_dom"/>
</dbReference>
<dbReference type="Proteomes" id="UP000252086">
    <property type="component" value="Unassembled WGS sequence"/>
</dbReference>
<dbReference type="SUPFAM" id="SSF55785">
    <property type="entry name" value="PYP-like sensor domain (PAS domain)"/>
    <property type="match status" value="1"/>
</dbReference>
<dbReference type="AlphaFoldDB" id="A0A366CT62"/>
<dbReference type="PROSITE" id="PS50887">
    <property type="entry name" value="GGDEF"/>
    <property type="match status" value="1"/>
</dbReference>
<evidence type="ECO:0000313" key="5">
    <source>
        <dbReference type="EMBL" id="RBO78559.1"/>
    </source>
</evidence>
<comment type="caution">
    <text evidence="5">The sequence shown here is derived from an EMBL/GenBank/DDBJ whole genome shotgun (WGS) entry which is preliminary data.</text>
</comment>
<name>A0A366CT62_9GAMM</name>
<dbReference type="InterPro" id="IPR050469">
    <property type="entry name" value="Diguanylate_Cyclase"/>
</dbReference>
<dbReference type="SMART" id="SM00267">
    <property type="entry name" value="GGDEF"/>
    <property type="match status" value="1"/>
</dbReference>
<dbReference type="FunFam" id="3.30.70.270:FF:000001">
    <property type="entry name" value="Diguanylate cyclase domain protein"/>
    <property type="match status" value="1"/>
</dbReference>
<dbReference type="InterPro" id="IPR035965">
    <property type="entry name" value="PAS-like_dom_sf"/>
</dbReference>
<evidence type="ECO:0000256" key="3">
    <source>
        <dbReference type="ARBA" id="ARBA00034247"/>
    </source>
</evidence>
<evidence type="ECO:0000256" key="2">
    <source>
        <dbReference type="ARBA" id="ARBA00012528"/>
    </source>
</evidence>
<dbReference type="InterPro" id="IPR043128">
    <property type="entry name" value="Rev_trsase/Diguanyl_cyclase"/>
</dbReference>
<feature type="domain" description="GGDEF" evidence="4">
    <location>
        <begin position="169"/>
        <end position="306"/>
    </location>
</feature>
<dbReference type="NCBIfam" id="TIGR00254">
    <property type="entry name" value="GGDEF"/>
    <property type="match status" value="1"/>
</dbReference>
<dbReference type="EC" id="2.7.7.65" evidence="2"/>
<evidence type="ECO:0000313" key="6">
    <source>
        <dbReference type="Proteomes" id="UP000252086"/>
    </source>
</evidence>
<dbReference type="SUPFAM" id="SSF55073">
    <property type="entry name" value="Nucleotide cyclase"/>
    <property type="match status" value="1"/>
</dbReference>
<dbReference type="CDD" id="cd01949">
    <property type="entry name" value="GGDEF"/>
    <property type="match status" value="1"/>
</dbReference>
<gene>
    <name evidence="5" type="ORF">DFP76_11424</name>
</gene>
<dbReference type="PANTHER" id="PTHR45138">
    <property type="entry name" value="REGULATORY COMPONENTS OF SENSORY TRANSDUCTION SYSTEM"/>
    <property type="match status" value="1"/>
</dbReference>
<dbReference type="Gene3D" id="3.30.70.270">
    <property type="match status" value="1"/>
</dbReference>
<dbReference type="Pfam" id="PF00990">
    <property type="entry name" value="GGDEF"/>
    <property type="match status" value="1"/>
</dbReference>
<dbReference type="GO" id="GO:0052621">
    <property type="term" value="F:diguanylate cyclase activity"/>
    <property type="evidence" value="ECO:0007669"/>
    <property type="project" value="UniProtKB-EC"/>
</dbReference>
<comment type="cofactor">
    <cofactor evidence="1">
        <name>Mg(2+)</name>
        <dbReference type="ChEBI" id="CHEBI:18420"/>
    </cofactor>
</comment>
<comment type="catalytic activity">
    <reaction evidence="3">
        <text>2 GTP = 3',3'-c-di-GMP + 2 diphosphate</text>
        <dbReference type="Rhea" id="RHEA:24898"/>
        <dbReference type="ChEBI" id="CHEBI:33019"/>
        <dbReference type="ChEBI" id="CHEBI:37565"/>
        <dbReference type="ChEBI" id="CHEBI:58805"/>
        <dbReference type="EC" id="2.7.7.65"/>
    </reaction>
</comment>
<dbReference type="PANTHER" id="PTHR45138:SF9">
    <property type="entry name" value="DIGUANYLATE CYCLASE DGCM-RELATED"/>
    <property type="match status" value="1"/>
</dbReference>
<dbReference type="GO" id="GO:0043709">
    <property type="term" value="P:cell adhesion involved in single-species biofilm formation"/>
    <property type="evidence" value="ECO:0007669"/>
    <property type="project" value="TreeGrafter"/>
</dbReference>
<organism evidence="5 6">
    <name type="scientific">Marinomonas aquiplantarum</name>
    <dbReference type="NCBI Taxonomy" id="491951"/>
    <lineage>
        <taxon>Bacteria</taxon>
        <taxon>Pseudomonadati</taxon>
        <taxon>Pseudomonadota</taxon>
        <taxon>Gammaproteobacteria</taxon>
        <taxon>Oceanospirillales</taxon>
        <taxon>Oceanospirillaceae</taxon>
        <taxon>Marinomonas</taxon>
    </lineage>
</organism>
<evidence type="ECO:0000259" key="4">
    <source>
        <dbReference type="PROSITE" id="PS50887"/>
    </source>
</evidence>